<dbReference type="SMART" id="SM00881">
    <property type="entry name" value="CoA_binding"/>
    <property type="match status" value="1"/>
</dbReference>
<dbReference type="InterPro" id="IPR036390">
    <property type="entry name" value="WH_DNA-bd_sf"/>
</dbReference>
<evidence type="ECO:0000313" key="11">
    <source>
        <dbReference type="Proteomes" id="UP001194469"/>
    </source>
</evidence>
<dbReference type="NCBIfam" id="NF003995">
    <property type="entry name" value="PRK05472.2-4"/>
    <property type="match status" value="1"/>
</dbReference>
<comment type="caution">
    <text evidence="10">The sequence shown here is derived from an EMBL/GenBank/DDBJ whole genome shotgun (WGS) entry which is preliminary data.</text>
</comment>
<dbReference type="InterPro" id="IPR022876">
    <property type="entry name" value="Tscrpt_rep_Rex"/>
</dbReference>
<dbReference type="InterPro" id="IPR036388">
    <property type="entry name" value="WH-like_DNA-bd_sf"/>
</dbReference>
<evidence type="ECO:0000256" key="7">
    <source>
        <dbReference type="HAMAP-Rule" id="MF_01131"/>
    </source>
</evidence>
<dbReference type="EMBL" id="VRYY01000153">
    <property type="protein sequence ID" value="MBG3876718.1"/>
    <property type="molecule type" value="Genomic_DNA"/>
</dbReference>
<dbReference type="Gene3D" id="3.40.50.720">
    <property type="entry name" value="NAD(P)-binding Rossmann-like Domain"/>
    <property type="match status" value="1"/>
</dbReference>
<sequence length="231" mass="25716">MAVRRTTSAKRETNQAMQTPKSEHIPRATIQRLAVYVQVLENLLREGTDVISSEPLAKACNVNASQIRKDLAYFGEFGVRGVGYYVKSLIESITSVLGVNREWSTVLVGVGNLGRALLNHKEFKLRGFHIVGAFDCDPFKIGEEVSGLEVVCTKRLKEKVADLDVEIGIITTPPERAQRAANHLVDAGIKGILNFAPARITVPDDVFVEYVDFFHHLYALSFNITFDRANR</sequence>
<evidence type="ECO:0000256" key="5">
    <source>
        <dbReference type="ARBA" id="ARBA00023125"/>
    </source>
</evidence>
<dbReference type="Pfam" id="PF02629">
    <property type="entry name" value="CoA_binding"/>
    <property type="match status" value="1"/>
</dbReference>
<feature type="binding site" evidence="7">
    <location>
        <begin position="109"/>
        <end position="114"/>
    </location>
    <ligand>
        <name>NAD(+)</name>
        <dbReference type="ChEBI" id="CHEBI:57540"/>
    </ligand>
</feature>
<dbReference type="NCBIfam" id="NF003994">
    <property type="entry name" value="PRK05472.2-3"/>
    <property type="match status" value="1"/>
</dbReference>
<dbReference type="Pfam" id="PF06971">
    <property type="entry name" value="Put_DNA-bind_N"/>
    <property type="match status" value="1"/>
</dbReference>
<dbReference type="Gene3D" id="1.10.10.10">
    <property type="entry name" value="Winged helix-like DNA-binding domain superfamily/Winged helix DNA-binding domain"/>
    <property type="match status" value="1"/>
</dbReference>
<evidence type="ECO:0000313" key="10">
    <source>
        <dbReference type="EMBL" id="MBG3876718.1"/>
    </source>
</evidence>
<accession>A0ABS0J4M3</accession>
<evidence type="ECO:0000256" key="8">
    <source>
        <dbReference type="SAM" id="MobiDB-lite"/>
    </source>
</evidence>
<evidence type="ECO:0000259" key="9">
    <source>
        <dbReference type="SMART" id="SM00881"/>
    </source>
</evidence>
<dbReference type="PANTHER" id="PTHR35786">
    <property type="entry name" value="REDOX-SENSING TRANSCRIPTIONAL REPRESSOR REX"/>
    <property type="match status" value="1"/>
</dbReference>
<dbReference type="InterPro" id="IPR003781">
    <property type="entry name" value="CoA-bd"/>
</dbReference>
<keyword evidence="2 7" id="KW-0678">Repressor</keyword>
<dbReference type="NCBIfam" id="NF003992">
    <property type="entry name" value="PRK05472.2-1"/>
    <property type="match status" value="1"/>
</dbReference>
<dbReference type="SUPFAM" id="SSF46785">
    <property type="entry name" value="Winged helix' DNA-binding domain"/>
    <property type="match status" value="1"/>
</dbReference>
<keyword evidence="4 7" id="KW-0520">NAD</keyword>
<feature type="domain" description="CoA-binding" evidence="9">
    <location>
        <begin position="98"/>
        <end position="199"/>
    </location>
</feature>
<proteinExistence type="inferred from homology"/>
<evidence type="ECO:0000256" key="1">
    <source>
        <dbReference type="ARBA" id="ARBA00022490"/>
    </source>
</evidence>
<dbReference type="InterPro" id="IPR058236">
    <property type="entry name" value="Rex_actinobacterial-type"/>
</dbReference>
<dbReference type="NCBIfam" id="NF003996">
    <property type="entry name" value="PRK05472.2-5"/>
    <property type="match status" value="1"/>
</dbReference>
<keyword evidence="5 7" id="KW-0238">DNA-binding</keyword>
<dbReference type="SUPFAM" id="SSF51735">
    <property type="entry name" value="NAD(P)-binding Rossmann-fold domains"/>
    <property type="match status" value="1"/>
</dbReference>
<comment type="subcellular location">
    <subcellularLocation>
        <location evidence="7">Cytoplasm</location>
    </subcellularLocation>
</comment>
<organism evidence="10 11">
    <name type="scientific">Nitratidesulfovibrio oxamicus</name>
    <dbReference type="NCBI Taxonomy" id="32016"/>
    <lineage>
        <taxon>Bacteria</taxon>
        <taxon>Pseudomonadati</taxon>
        <taxon>Thermodesulfobacteriota</taxon>
        <taxon>Desulfovibrionia</taxon>
        <taxon>Desulfovibrionales</taxon>
        <taxon>Desulfovibrionaceae</taxon>
        <taxon>Nitratidesulfovibrio</taxon>
    </lineage>
</organism>
<evidence type="ECO:0000256" key="4">
    <source>
        <dbReference type="ARBA" id="ARBA00023027"/>
    </source>
</evidence>
<evidence type="ECO:0000256" key="2">
    <source>
        <dbReference type="ARBA" id="ARBA00022491"/>
    </source>
</evidence>
<comment type="subunit">
    <text evidence="7">Homodimer.</text>
</comment>
<keyword evidence="11" id="KW-1185">Reference proteome</keyword>
<gene>
    <name evidence="7" type="primary">rex</name>
    <name evidence="10" type="ORF">FVW20_06665</name>
</gene>
<keyword evidence="3 7" id="KW-0805">Transcription regulation</keyword>
<dbReference type="InterPro" id="IPR036291">
    <property type="entry name" value="NAD(P)-bd_dom_sf"/>
</dbReference>
<dbReference type="InterPro" id="IPR009718">
    <property type="entry name" value="Rex_DNA-bd_C_dom"/>
</dbReference>
<comment type="similarity">
    <text evidence="7">Belongs to the transcriptional regulatory Rex family.</text>
</comment>
<dbReference type="NCBIfam" id="NF003989">
    <property type="entry name" value="PRK05472.1-3"/>
    <property type="match status" value="1"/>
</dbReference>
<evidence type="ECO:0000256" key="6">
    <source>
        <dbReference type="ARBA" id="ARBA00023163"/>
    </source>
</evidence>
<dbReference type="Proteomes" id="UP001194469">
    <property type="component" value="Unassembled WGS sequence"/>
</dbReference>
<feature type="DNA-binding region" description="H-T-H motif" evidence="7">
    <location>
        <begin position="35"/>
        <end position="74"/>
    </location>
</feature>
<dbReference type="PANTHER" id="PTHR35786:SF1">
    <property type="entry name" value="REDOX-SENSING TRANSCRIPTIONAL REPRESSOR REX 1"/>
    <property type="match status" value="1"/>
</dbReference>
<dbReference type="NCBIfam" id="NF003993">
    <property type="entry name" value="PRK05472.2-2"/>
    <property type="match status" value="1"/>
</dbReference>
<protein>
    <recommendedName>
        <fullName evidence="7">Redox-sensing transcriptional repressor Rex</fullName>
    </recommendedName>
</protein>
<keyword evidence="6 7" id="KW-0804">Transcription</keyword>
<dbReference type="HAMAP" id="MF_01131">
    <property type="entry name" value="Rex"/>
    <property type="match status" value="1"/>
</dbReference>
<feature type="region of interest" description="Disordered" evidence="8">
    <location>
        <begin position="1"/>
        <end position="23"/>
    </location>
</feature>
<evidence type="ECO:0000256" key="3">
    <source>
        <dbReference type="ARBA" id="ARBA00023015"/>
    </source>
</evidence>
<keyword evidence="1 7" id="KW-0963">Cytoplasm</keyword>
<reference evidence="10 11" key="1">
    <citation type="submission" date="2019-08" db="EMBL/GenBank/DDBJ databases">
        <authorList>
            <person name="Luo N."/>
        </authorList>
    </citation>
    <scope>NUCLEOTIDE SEQUENCE [LARGE SCALE GENOMIC DNA]</scope>
    <source>
        <strain evidence="10 11">NCIMB 9442</strain>
    </source>
</reference>
<comment type="function">
    <text evidence="7">Modulates transcription in response to changes in cellular NADH/NAD(+) redox state.</text>
</comment>
<dbReference type="RefSeq" id="WP_084559548.1">
    <property type="nucleotide sequence ID" value="NZ_VRYY01000153.1"/>
</dbReference>
<name>A0ABS0J4M3_9BACT</name>